<dbReference type="EMBL" id="GBRH01170173">
    <property type="protein sequence ID" value="JAE27723.1"/>
    <property type="molecule type" value="Transcribed_RNA"/>
</dbReference>
<name>A0A0A9H4A7_ARUDO</name>
<proteinExistence type="predicted"/>
<dbReference type="AlphaFoldDB" id="A0A0A9H4A7"/>
<accession>A0A0A9H4A7</accession>
<evidence type="ECO:0000313" key="1">
    <source>
        <dbReference type="EMBL" id="JAE27723.1"/>
    </source>
</evidence>
<organism evidence="1">
    <name type="scientific">Arundo donax</name>
    <name type="common">Giant reed</name>
    <name type="synonym">Donax arundinaceus</name>
    <dbReference type="NCBI Taxonomy" id="35708"/>
    <lineage>
        <taxon>Eukaryota</taxon>
        <taxon>Viridiplantae</taxon>
        <taxon>Streptophyta</taxon>
        <taxon>Embryophyta</taxon>
        <taxon>Tracheophyta</taxon>
        <taxon>Spermatophyta</taxon>
        <taxon>Magnoliopsida</taxon>
        <taxon>Liliopsida</taxon>
        <taxon>Poales</taxon>
        <taxon>Poaceae</taxon>
        <taxon>PACMAD clade</taxon>
        <taxon>Arundinoideae</taxon>
        <taxon>Arundineae</taxon>
        <taxon>Arundo</taxon>
    </lineage>
</organism>
<reference evidence="1" key="1">
    <citation type="submission" date="2014-09" db="EMBL/GenBank/DDBJ databases">
        <authorList>
            <person name="Magalhaes I.L.F."/>
            <person name="Oliveira U."/>
            <person name="Santos F.R."/>
            <person name="Vidigal T.H.D.A."/>
            <person name="Brescovit A.D."/>
            <person name="Santos A.J."/>
        </authorList>
    </citation>
    <scope>NUCLEOTIDE SEQUENCE</scope>
    <source>
        <tissue evidence="1">Shoot tissue taken approximately 20 cm above the soil surface</tissue>
    </source>
</reference>
<protein>
    <submittedName>
        <fullName evidence="1">Pco140702</fullName>
    </submittedName>
</protein>
<reference evidence="1" key="2">
    <citation type="journal article" date="2015" name="Data Brief">
        <title>Shoot transcriptome of the giant reed, Arundo donax.</title>
        <authorList>
            <person name="Barrero R.A."/>
            <person name="Guerrero F.D."/>
            <person name="Moolhuijzen P."/>
            <person name="Goolsby J.A."/>
            <person name="Tidwell J."/>
            <person name="Bellgard S.E."/>
            <person name="Bellgard M.I."/>
        </authorList>
    </citation>
    <scope>NUCLEOTIDE SEQUENCE</scope>
    <source>
        <tissue evidence="1">Shoot tissue taken approximately 20 cm above the soil surface</tissue>
    </source>
</reference>
<sequence length="86" mass="9681">MMIIGVYPLRTKSSALVTPKKQSAFCTVPFFKECKVSSITTISAIQVSIHCLEYGTMKTVALYRNNQDYRNEQEAPAESLNTSLTW</sequence>